<sequence length="175" mass="20167">MYAIRRRIVHQGVRNLPESEYQLDRLRQRSRQIISAVTYRVEDCDSIDEVVETIQAEEEQLKQDKTDRSPLAVGEAFETEATLQTPDGRTVGTVELKAEFCDDGRYVYYEGEIHSIEHGDQAKIQGTDDYELSFELDGIGYVGLDVSFPENSAFELVVDPTYPFKIRWYDIQESD</sequence>
<dbReference type="EMBL" id="AM774417">
    <property type="protein sequence ID" value="CAP15371.1"/>
    <property type="molecule type" value="Genomic_DNA"/>
</dbReference>
<dbReference type="Proteomes" id="UP000001321">
    <property type="component" value="Plasmid PHS1"/>
</dbReference>
<protein>
    <submittedName>
        <fullName evidence="1">Uncharacterized protein</fullName>
    </submittedName>
</protein>
<organism evidence="1 3">
    <name type="scientific">Halobacterium salinarum (strain ATCC 29341 / DSM 671 / R1)</name>
    <dbReference type="NCBI Taxonomy" id="478009"/>
    <lineage>
        <taxon>Archaea</taxon>
        <taxon>Methanobacteriati</taxon>
        <taxon>Methanobacteriota</taxon>
        <taxon>Stenosarchaea group</taxon>
        <taxon>Halobacteria</taxon>
        <taxon>Halobacteriales</taxon>
        <taxon>Halobacteriaceae</taxon>
        <taxon>Halobacterium</taxon>
        <taxon>Halobacterium salinarum NRC-34001</taxon>
    </lineage>
</organism>
<accession>B0R8U3</accession>
<evidence type="ECO:0000313" key="1">
    <source>
        <dbReference type="EMBL" id="CAP15131.1"/>
    </source>
</evidence>
<reference evidence="1 3" key="1">
    <citation type="journal article" date="2008" name="Genomics">
        <title>Evolution in the laboratory: the genome of Halobacterium salinarum strain R1 compared to that of strain NRC-1.</title>
        <authorList>
            <person name="Pfeiffer F."/>
            <person name="Schuster S.C."/>
            <person name="Broicher A."/>
            <person name="Falb M."/>
            <person name="Palm P."/>
            <person name="Rodewald K."/>
            <person name="Ruepp A."/>
            <person name="Soppa J."/>
            <person name="Tittor J."/>
            <person name="Oesterhelt D."/>
        </authorList>
    </citation>
    <scope>NUCLEOTIDE SEQUENCE [LARGE SCALE GENOMIC DNA]</scope>
    <source>
        <strain evidence="3">ATCC 29341 / DSM 671 / R1</strain>
        <strain evidence="1">DSM 671</strain>
        <plasmid evidence="1">PHS1</plasmid>
        <plasmid evidence="2">PHS2</plasmid>
        <plasmid evidence="3">Plasmid PHS1</plasmid>
        <plasmid evidence="3">Plasmid PHS2</plasmid>
    </source>
</reference>
<dbReference type="EnsemblBacteria" id="CAP15131">
    <property type="protein sequence ID" value="CAP15131"/>
    <property type="gene ID" value="OE_7149F"/>
</dbReference>
<dbReference type="KEGG" id="hsl:OE_7149F"/>
<gene>
    <name evidence="2" type="ordered locus">OE_6269F</name>
    <name evidence="1" type="ordered locus">OE_7149F</name>
</gene>
<dbReference type="KEGG" id="hsl:OE_6269F"/>
<geneLocation type="plasmid" evidence="1 3">
    <name>PHS1</name>
</geneLocation>
<evidence type="ECO:0000313" key="3">
    <source>
        <dbReference type="Proteomes" id="UP000001321"/>
    </source>
</evidence>
<name>B0R8U3_HALS3</name>
<geneLocation type="plasmid" evidence="2 3">
    <name>PHS2</name>
</geneLocation>
<dbReference type="EnsemblBacteria" id="CAP15371">
    <property type="protein sequence ID" value="CAP15371"/>
    <property type="gene ID" value="OE_6269F"/>
</dbReference>
<dbReference type="HOGENOM" id="CLU_130784_0_0_2"/>
<dbReference type="Proteomes" id="UP000001321">
    <property type="component" value="Plasmid PHS2"/>
</dbReference>
<proteinExistence type="predicted"/>
<keyword evidence="1" id="KW-0614">Plasmid</keyword>
<evidence type="ECO:0000313" key="2">
    <source>
        <dbReference type="EMBL" id="CAP15371.1"/>
    </source>
</evidence>
<dbReference type="AlphaFoldDB" id="B0R8U3"/>
<dbReference type="EMBL" id="AM774416">
    <property type="protein sequence ID" value="CAP15131.1"/>
    <property type="molecule type" value="Genomic_DNA"/>
</dbReference>